<reference evidence="4" key="3">
    <citation type="submission" date="2019-06" db="EMBL/GenBank/DDBJ databases">
        <authorList>
            <person name="Poynton C."/>
            <person name="Hasenbein S."/>
            <person name="Benoit J.B."/>
            <person name="Sepulveda M.S."/>
            <person name="Poelchau M.F."/>
            <person name="Murali S.C."/>
            <person name="Chen S."/>
            <person name="Glastad K.M."/>
            <person name="Werren J.H."/>
            <person name="Vineis J.H."/>
            <person name="Bowen J.L."/>
            <person name="Friedrich M."/>
            <person name="Jones J."/>
            <person name="Robertson H.M."/>
            <person name="Feyereisen R."/>
            <person name="Mechler-Hickson A."/>
            <person name="Mathers N."/>
            <person name="Lee C.E."/>
            <person name="Colbourne J.K."/>
            <person name="Biales A."/>
            <person name="Johnston J.S."/>
            <person name="Wellborn G.A."/>
            <person name="Rosendale A.J."/>
            <person name="Cridge A.G."/>
            <person name="Munoz-Torres M.C."/>
            <person name="Bain P.A."/>
            <person name="Manny A.R."/>
            <person name="Major K.M."/>
            <person name="Lambert F.N."/>
            <person name="Vulpe C.D."/>
            <person name="Tuck P."/>
            <person name="Blalock B.J."/>
            <person name="Lin Y.-Y."/>
            <person name="Smith M.E."/>
            <person name="Ochoa-Acuna H."/>
            <person name="Chen M.-J.M."/>
            <person name="Childers C.P."/>
            <person name="Qu J."/>
            <person name="Dugan S."/>
            <person name="Lee S.L."/>
            <person name="Chao H."/>
            <person name="Dinh H."/>
            <person name="Han Y."/>
            <person name="Doddapaneni H."/>
            <person name="Worley K.C."/>
            <person name="Muzny D.M."/>
            <person name="Gibbs R.A."/>
            <person name="Richards S."/>
        </authorList>
    </citation>
    <scope>NUCLEOTIDE SEQUENCE</scope>
    <source>
        <strain evidence="4">HAZT.00-mixed</strain>
        <tissue evidence="4">Whole organism</tissue>
    </source>
</reference>
<dbReference type="KEGG" id="hazt:108677963"/>
<reference evidence="6" key="4">
    <citation type="submission" date="2025-04" db="UniProtKB">
        <authorList>
            <consortium name="RefSeq"/>
        </authorList>
    </citation>
    <scope>IDENTIFICATION</scope>
    <source>
        <tissue evidence="6">Whole organism</tissue>
    </source>
</reference>
<evidence type="ECO:0000313" key="4">
    <source>
        <dbReference type="EMBL" id="KAA0195342.1"/>
    </source>
</evidence>
<feature type="compositionally biased region" description="Pro residues" evidence="2">
    <location>
        <begin position="141"/>
        <end position="160"/>
    </location>
</feature>
<dbReference type="OrthoDB" id="6352077at2759"/>
<protein>
    <submittedName>
        <fullName evidence="6">Fibronectin-binding protein A</fullName>
    </submittedName>
    <submittedName>
        <fullName evidence="4">Pupal cuticle protein</fullName>
    </submittedName>
</protein>
<proteinExistence type="predicted"/>
<feature type="chain" id="PRO_5044628563" evidence="3">
    <location>
        <begin position="17"/>
        <end position="210"/>
    </location>
</feature>
<evidence type="ECO:0000256" key="1">
    <source>
        <dbReference type="PROSITE-ProRule" id="PRU00497"/>
    </source>
</evidence>
<keyword evidence="1" id="KW-0193">Cuticle</keyword>
<accession>A0A6A0H150</accession>
<evidence type="ECO:0000313" key="6">
    <source>
        <dbReference type="RefSeq" id="XP_018021772.1"/>
    </source>
</evidence>
<dbReference type="RefSeq" id="XP_018021772.1">
    <property type="nucleotide sequence ID" value="XM_018166283.2"/>
</dbReference>
<dbReference type="PROSITE" id="PS51155">
    <property type="entry name" value="CHIT_BIND_RR_2"/>
    <property type="match status" value="1"/>
</dbReference>
<sequence>MIQIILVAALLGVSYAMPQQRALGAGAAAENVAGNPFTRILSYESYQDGANFGHQLFQEDGTTSGQKQGPDGLLYGFYSYVQPDNNRVKVYWRAGQGIGYEVLGVEGLVKENLGNLQATISASTPPPAPARLPVQQNTFIPPAPTPPPPTQSPIPQPAPRAPARLIPNNPIPVVPITTTTEFPPHRFDYPATLNLERTANGFFSSLTATR</sequence>
<dbReference type="GO" id="GO:0042302">
    <property type="term" value="F:structural constituent of cuticle"/>
    <property type="evidence" value="ECO:0007669"/>
    <property type="project" value="UniProtKB-UniRule"/>
</dbReference>
<dbReference type="Proteomes" id="UP000694843">
    <property type="component" value="Unplaced"/>
</dbReference>
<name>A0A6A0H150_HYAAZ</name>
<gene>
    <name evidence="6" type="primary">LOC108677963</name>
    <name evidence="4" type="ORF">HAZT_HAZT003505</name>
</gene>
<dbReference type="EMBL" id="JQDR03009706">
    <property type="protein sequence ID" value="KAA0195342.1"/>
    <property type="molecule type" value="Genomic_DNA"/>
</dbReference>
<dbReference type="Proteomes" id="UP000711488">
    <property type="component" value="Unassembled WGS sequence"/>
</dbReference>
<organism evidence="4">
    <name type="scientific">Hyalella azteca</name>
    <name type="common">Amphipod</name>
    <dbReference type="NCBI Taxonomy" id="294128"/>
    <lineage>
        <taxon>Eukaryota</taxon>
        <taxon>Metazoa</taxon>
        <taxon>Ecdysozoa</taxon>
        <taxon>Arthropoda</taxon>
        <taxon>Crustacea</taxon>
        <taxon>Multicrustacea</taxon>
        <taxon>Malacostraca</taxon>
        <taxon>Eumalacostraca</taxon>
        <taxon>Peracarida</taxon>
        <taxon>Amphipoda</taxon>
        <taxon>Senticaudata</taxon>
        <taxon>Talitrida</taxon>
        <taxon>Talitroidea</taxon>
        <taxon>Hyalellidae</taxon>
        <taxon>Hyalella</taxon>
    </lineage>
</organism>
<reference evidence="4" key="2">
    <citation type="journal article" date="2018" name="Environ. Sci. Technol.">
        <title>The Toxicogenome of Hyalella azteca: A Model for Sediment Ecotoxicology and Evolutionary Toxicology.</title>
        <authorList>
            <person name="Poynton H.C."/>
            <person name="Hasenbein S."/>
            <person name="Benoit J.B."/>
            <person name="Sepulveda M.S."/>
            <person name="Poelchau M.F."/>
            <person name="Hughes D.S.T."/>
            <person name="Murali S.C."/>
            <person name="Chen S."/>
            <person name="Glastad K.M."/>
            <person name="Goodisman M.A.D."/>
            <person name="Werren J.H."/>
            <person name="Vineis J.H."/>
            <person name="Bowen J.L."/>
            <person name="Friedrich M."/>
            <person name="Jones J."/>
            <person name="Robertson H.M."/>
            <person name="Feyereisen R."/>
            <person name="Mechler-Hickson A."/>
            <person name="Mathers N."/>
            <person name="Lee C.E."/>
            <person name="Colbourne J.K."/>
            <person name="Biales A."/>
            <person name="Johnston J.S."/>
            <person name="Wellborn G.A."/>
            <person name="Rosendale A.J."/>
            <person name="Cridge A.G."/>
            <person name="Munoz-Torres M.C."/>
            <person name="Bain P.A."/>
            <person name="Manny A.R."/>
            <person name="Major K.M."/>
            <person name="Lambert F.N."/>
            <person name="Vulpe C.D."/>
            <person name="Tuck P."/>
            <person name="Blalock B.J."/>
            <person name="Lin Y.Y."/>
            <person name="Smith M.E."/>
            <person name="Ochoa-Acuna H."/>
            <person name="Chen M.M."/>
            <person name="Childers C.P."/>
            <person name="Qu J."/>
            <person name="Dugan S."/>
            <person name="Lee S.L."/>
            <person name="Chao H."/>
            <person name="Dinh H."/>
            <person name="Han Y."/>
            <person name="Doddapaneni H."/>
            <person name="Worley K.C."/>
            <person name="Muzny D.M."/>
            <person name="Gibbs R.A."/>
            <person name="Richards S."/>
        </authorList>
    </citation>
    <scope>NUCLEOTIDE SEQUENCE</scope>
    <source>
        <strain evidence="4">HAZT.00-mixed</strain>
        <tissue evidence="4">Whole organism</tissue>
    </source>
</reference>
<feature type="region of interest" description="Disordered" evidence="2">
    <location>
        <begin position="121"/>
        <end position="170"/>
    </location>
</feature>
<keyword evidence="3" id="KW-0732">Signal</keyword>
<evidence type="ECO:0000256" key="2">
    <source>
        <dbReference type="SAM" id="MobiDB-lite"/>
    </source>
</evidence>
<keyword evidence="5" id="KW-1185">Reference proteome</keyword>
<dbReference type="AlphaFoldDB" id="A0A6A0H150"/>
<evidence type="ECO:0000313" key="5">
    <source>
        <dbReference type="Proteomes" id="UP000694843"/>
    </source>
</evidence>
<reference evidence="4" key="1">
    <citation type="submission" date="2014-08" db="EMBL/GenBank/DDBJ databases">
        <authorList>
            <person name="Murali S."/>
            <person name="Richards S."/>
            <person name="Bandaranaike D."/>
            <person name="Bellair M."/>
            <person name="Blankenburg K."/>
            <person name="Chao H."/>
            <person name="Dinh H."/>
            <person name="Doddapaneni H."/>
            <person name="Dugan-Rocha S."/>
            <person name="Elkadiri S."/>
            <person name="Gnanaolivu R."/>
            <person name="Hughes D."/>
            <person name="Lee S."/>
            <person name="Li M."/>
            <person name="Ming W."/>
            <person name="Munidasa M."/>
            <person name="Muniz J."/>
            <person name="Nguyen L."/>
            <person name="Osuji N."/>
            <person name="Pu L.-L."/>
            <person name="Puazo M."/>
            <person name="Skinner E."/>
            <person name="Qu C."/>
            <person name="Quiroz J."/>
            <person name="Raj R."/>
            <person name="Weissenberger G."/>
            <person name="Xin Y."/>
            <person name="Zou X."/>
            <person name="Han Y."/>
            <person name="Worley K."/>
            <person name="Muzny D."/>
            <person name="Gibbs R."/>
        </authorList>
    </citation>
    <scope>NUCLEOTIDE SEQUENCE</scope>
    <source>
        <strain evidence="4">HAZT.00-mixed</strain>
        <tissue evidence="4">Whole organism</tissue>
    </source>
</reference>
<evidence type="ECO:0000256" key="3">
    <source>
        <dbReference type="SAM" id="SignalP"/>
    </source>
</evidence>
<feature type="signal peptide" evidence="3">
    <location>
        <begin position="1"/>
        <end position="16"/>
    </location>
</feature>
<dbReference type="InterPro" id="IPR000618">
    <property type="entry name" value="Insect_cuticle"/>
</dbReference>
<dbReference type="GeneID" id="108677963"/>